<gene>
    <name evidence="8" type="ORF">SADUNF_Sadunf02G0055600</name>
</gene>
<evidence type="ECO:0000256" key="4">
    <source>
        <dbReference type="ARBA" id="ARBA00023157"/>
    </source>
</evidence>
<reference evidence="8 9" key="1">
    <citation type="submission" date="2020-10" db="EMBL/GenBank/DDBJ databases">
        <title>Plant Genome Project.</title>
        <authorList>
            <person name="Zhang R.-G."/>
        </authorList>
    </citation>
    <scope>NUCLEOTIDE SEQUENCE [LARGE SCALE GENOMIC DNA]</scope>
    <source>
        <strain evidence="8">FAFU-HL-1</strain>
        <tissue evidence="8">Leaf</tissue>
    </source>
</reference>
<dbReference type="GO" id="GO:0008047">
    <property type="term" value="F:enzyme activator activity"/>
    <property type="evidence" value="ECO:0007669"/>
    <property type="project" value="UniProtKB-ARBA"/>
</dbReference>
<dbReference type="Gene3D" id="3.40.30.10">
    <property type="entry name" value="Glutaredoxin"/>
    <property type="match status" value="1"/>
</dbReference>
<dbReference type="InterPro" id="IPR005746">
    <property type="entry name" value="Thioredoxin"/>
</dbReference>
<dbReference type="PROSITE" id="PS51352">
    <property type="entry name" value="THIOREDOXIN_2"/>
    <property type="match status" value="1"/>
</dbReference>
<dbReference type="FunFam" id="3.40.30.10:FF:000001">
    <property type="entry name" value="Thioredoxin"/>
    <property type="match status" value="1"/>
</dbReference>
<evidence type="ECO:0000256" key="2">
    <source>
        <dbReference type="ARBA" id="ARBA00022946"/>
    </source>
</evidence>
<dbReference type="NCBIfam" id="TIGR01068">
    <property type="entry name" value="thioredoxin"/>
    <property type="match status" value="1"/>
</dbReference>
<evidence type="ECO:0000256" key="6">
    <source>
        <dbReference type="SAM" id="MobiDB-lite"/>
    </source>
</evidence>
<keyword evidence="9" id="KW-1185">Reference proteome</keyword>
<dbReference type="OrthoDB" id="2121326at2759"/>
<dbReference type="Proteomes" id="UP000657918">
    <property type="component" value="Unassembled WGS sequence"/>
</dbReference>
<dbReference type="AlphaFoldDB" id="A0A835N6H4"/>
<feature type="compositionally biased region" description="Low complexity" evidence="6">
    <location>
        <begin position="9"/>
        <end position="22"/>
    </location>
</feature>
<dbReference type="PROSITE" id="PS00194">
    <property type="entry name" value="THIOREDOXIN_1"/>
    <property type="match status" value="1"/>
</dbReference>
<evidence type="ECO:0000313" key="8">
    <source>
        <dbReference type="EMBL" id="KAF9687070.1"/>
    </source>
</evidence>
<dbReference type="EMBL" id="JADGMS010000002">
    <property type="protein sequence ID" value="KAF9687070.1"/>
    <property type="molecule type" value="Genomic_DNA"/>
</dbReference>
<keyword evidence="2" id="KW-0809">Transit peptide</keyword>
<evidence type="ECO:0000313" key="9">
    <source>
        <dbReference type="Proteomes" id="UP000657918"/>
    </source>
</evidence>
<accession>A0A835N6H4</accession>
<sequence>MAISSLSASTIPSLNTPSSTSNYSSKISSFSSLQYPVQLCRLQFRKRWISSPSRPPILPLIVLVVVVMKFSNETGKVFDACSLWGNCGKHYSDACDYAMAVAAKKQTFSTLDDLLEKSDKPVLVDFYATWCGPCQFMAPILNEVSAVLEDTVQVVKIDTEKYPSIADKYRIEALPTFIIFKDGKPCDRFEGALTKDQLIQRVENSLNVKQ</sequence>
<dbReference type="InterPro" id="IPR013766">
    <property type="entry name" value="Thioredoxin_domain"/>
</dbReference>
<dbReference type="GO" id="GO:0015035">
    <property type="term" value="F:protein-disulfide reductase activity"/>
    <property type="evidence" value="ECO:0007669"/>
    <property type="project" value="InterPro"/>
</dbReference>
<dbReference type="InterPro" id="IPR017937">
    <property type="entry name" value="Thioredoxin_CS"/>
</dbReference>
<keyword evidence="5" id="KW-0676">Redox-active center</keyword>
<dbReference type="PRINTS" id="PR00421">
    <property type="entry name" value="THIOREDOXIN"/>
</dbReference>
<dbReference type="InterPro" id="IPR036249">
    <property type="entry name" value="Thioredoxin-like_sf"/>
</dbReference>
<keyword evidence="3" id="KW-0249">Electron transport</keyword>
<dbReference type="GO" id="GO:0005737">
    <property type="term" value="C:cytoplasm"/>
    <property type="evidence" value="ECO:0007669"/>
    <property type="project" value="TreeGrafter"/>
</dbReference>
<dbReference type="SUPFAM" id="SSF52833">
    <property type="entry name" value="Thioredoxin-like"/>
    <property type="match status" value="1"/>
</dbReference>
<dbReference type="PANTHER" id="PTHR45663:SF15">
    <property type="entry name" value="THIOREDOXIN Y1, CHLOROPLASTIC"/>
    <property type="match status" value="1"/>
</dbReference>
<organism evidence="8 9">
    <name type="scientific">Salix dunnii</name>
    <dbReference type="NCBI Taxonomy" id="1413687"/>
    <lineage>
        <taxon>Eukaryota</taxon>
        <taxon>Viridiplantae</taxon>
        <taxon>Streptophyta</taxon>
        <taxon>Embryophyta</taxon>
        <taxon>Tracheophyta</taxon>
        <taxon>Spermatophyta</taxon>
        <taxon>Magnoliopsida</taxon>
        <taxon>eudicotyledons</taxon>
        <taxon>Gunneridae</taxon>
        <taxon>Pentapetalae</taxon>
        <taxon>rosids</taxon>
        <taxon>fabids</taxon>
        <taxon>Malpighiales</taxon>
        <taxon>Salicaceae</taxon>
        <taxon>Saliceae</taxon>
        <taxon>Salix</taxon>
    </lineage>
</organism>
<keyword evidence="4" id="KW-1015">Disulfide bond</keyword>
<dbReference type="Pfam" id="PF00085">
    <property type="entry name" value="Thioredoxin"/>
    <property type="match status" value="1"/>
</dbReference>
<name>A0A835N6H4_9ROSI</name>
<comment type="caution">
    <text evidence="8">The sequence shown here is derived from an EMBL/GenBank/DDBJ whole genome shotgun (WGS) entry which is preliminary data.</text>
</comment>
<proteinExistence type="predicted"/>
<protein>
    <recommendedName>
        <fullName evidence="7">Thioredoxin domain-containing protein</fullName>
    </recommendedName>
</protein>
<evidence type="ECO:0000256" key="5">
    <source>
        <dbReference type="ARBA" id="ARBA00023284"/>
    </source>
</evidence>
<keyword evidence="1" id="KW-0813">Transport</keyword>
<feature type="region of interest" description="Disordered" evidence="6">
    <location>
        <begin position="1"/>
        <end position="22"/>
    </location>
</feature>
<evidence type="ECO:0000256" key="3">
    <source>
        <dbReference type="ARBA" id="ARBA00022982"/>
    </source>
</evidence>
<dbReference type="CDD" id="cd02947">
    <property type="entry name" value="TRX_family"/>
    <property type="match status" value="1"/>
</dbReference>
<evidence type="ECO:0000259" key="7">
    <source>
        <dbReference type="PROSITE" id="PS51352"/>
    </source>
</evidence>
<evidence type="ECO:0000256" key="1">
    <source>
        <dbReference type="ARBA" id="ARBA00022448"/>
    </source>
</evidence>
<feature type="domain" description="Thioredoxin" evidence="7">
    <location>
        <begin position="92"/>
        <end position="207"/>
    </location>
</feature>
<dbReference type="PANTHER" id="PTHR45663">
    <property type="entry name" value="GEO12009P1"/>
    <property type="match status" value="1"/>
</dbReference>